<keyword evidence="2" id="KW-1003">Cell membrane</keyword>
<dbReference type="InterPro" id="IPR050445">
    <property type="entry name" value="Bact_polysacc_biosynth/exp"/>
</dbReference>
<protein>
    <recommendedName>
        <fullName evidence="7">Polysaccharide chain length determinant N-terminal domain-containing protein</fullName>
    </recommendedName>
</protein>
<comment type="subcellular location">
    <subcellularLocation>
        <location evidence="1">Cell membrane</location>
        <topology evidence="1">Multi-pass membrane protein</topology>
    </subcellularLocation>
</comment>
<dbReference type="Pfam" id="PF02706">
    <property type="entry name" value="Wzz"/>
    <property type="match status" value="1"/>
</dbReference>
<organism evidence="8 9">
    <name type="scientific">Sulfurimonas aquatica</name>
    <dbReference type="NCBI Taxonomy" id="2672570"/>
    <lineage>
        <taxon>Bacteria</taxon>
        <taxon>Pseudomonadati</taxon>
        <taxon>Campylobacterota</taxon>
        <taxon>Epsilonproteobacteria</taxon>
        <taxon>Campylobacterales</taxon>
        <taxon>Sulfurimonadaceae</taxon>
        <taxon>Sulfurimonas</taxon>
    </lineage>
</organism>
<dbReference type="EMBL" id="CP046072">
    <property type="protein sequence ID" value="QSZ42384.1"/>
    <property type="molecule type" value="Genomic_DNA"/>
</dbReference>
<reference evidence="8" key="1">
    <citation type="submission" date="2019-11" db="EMBL/GenBank/DDBJ databases">
        <authorList>
            <person name="Kojima H."/>
        </authorList>
    </citation>
    <scope>NUCLEOTIDE SEQUENCE</scope>
    <source>
        <strain evidence="8">H1576</strain>
    </source>
</reference>
<dbReference type="Proteomes" id="UP000671852">
    <property type="component" value="Chromosome"/>
</dbReference>
<evidence type="ECO:0000313" key="8">
    <source>
        <dbReference type="EMBL" id="QSZ42384.1"/>
    </source>
</evidence>
<evidence type="ECO:0000313" key="9">
    <source>
        <dbReference type="Proteomes" id="UP000671852"/>
    </source>
</evidence>
<evidence type="ECO:0000256" key="1">
    <source>
        <dbReference type="ARBA" id="ARBA00004651"/>
    </source>
</evidence>
<dbReference type="KEGG" id="saqt:GJV85_09790"/>
<evidence type="ECO:0000256" key="5">
    <source>
        <dbReference type="ARBA" id="ARBA00023136"/>
    </source>
</evidence>
<dbReference type="AlphaFoldDB" id="A0A975GDJ6"/>
<keyword evidence="9" id="KW-1185">Reference proteome</keyword>
<dbReference type="RefSeq" id="WP_207561200.1">
    <property type="nucleotide sequence ID" value="NZ_CP046072.1"/>
</dbReference>
<gene>
    <name evidence="8" type="ORF">GJV85_09790</name>
</gene>
<dbReference type="PANTHER" id="PTHR32309:SF13">
    <property type="entry name" value="FERRIC ENTEROBACTIN TRANSPORT PROTEIN FEPE"/>
    <property type="match status" value="1"/>
</dbReference>
<keyword evidence="5 6" id="KW-0472">Membrane</keyword>
<dbReference type="GO" id="GO:0005886">
    <property type="term" value="C:plasma membrane"/>
    <property type="evidence" value="ECO:0007669"/>
    <property type="project" value="UniProtKB-SubCell"/>
</dbReference>
<reference evidence="8" key="2">
    <citation type="submission" date="2021-04" db="EMBL/GenBank/DDBJ databases">
        <title>Isolation and characterization of a novel species of the genus Sulfurimonas.</title>
        <authorList>
            <person name="Fukui M."/>
        </authorList>
    </citation>
    <scope>NUCLEOTIDE SEQUENCE</scope>
    <source>
        <strain evidence="8">H1576</strain>
    </source>
</reference>
<feature type="transmembrane region" description="Helical" evidence="6">
    <location>
        <begin position="34"/>
        <end position="51"/>
    </location>
</feature>
<dbReference type="PANTHER" id="PTHR32309">
    <property type="entry name" value="TYROSINE-PROTEIN KINASE"/>
    <property type="match status" value="1"/>
</dbReference>
<evidence type="ECO:0000256" key="6">
    <source>
        <dbReference type="SAM" id="Phobius"/>
    </source>
</evidence>
<keyword evidence="4 6" id="KW-1133">Transmembrane helix</keyword>
<sequence>MSDVATTNQDSHYIEEDEIDLRELWQTILKGKKIIAIVTVVIVALTFVYALKQPNVYKSESILIPTESASGGLGSLGGLAAMAGVSVGGGSMTPDVAFNSLLNNYEFMKKFVIKNKIYEYYSRDEFDKNYVFALGFRGFYEMFKSSKNPEDEIDYDSEIFELVKSIKSNFSISSDKKTALITVTYSDSDRSYPPVIINAFLKDASKYLVDNNLKIINSKLSYFEKELIKADGFELRQSLSQMISDILKEKVMIQSKVYYQCDVLTLPSKAYVKDKSKPKRGLILVVSFVTSIILGMFLVFFLEFIRKEED</sequence>
<feature type="transmembrane region" description="Helical" evidence="6">
    <location>
        <begin position="282"/>
        <end position="305"/>
    </location>
</feature>
<accession>A0A975GDJ6</accession>
<dbReference type="InterPro" id="IPR003856">
    <property type="entry name" value="LPS_length_determ_N"/>
</dbReference>
<dbReference type="GO" id="GO:0004713">
    <property type="term" value="F:protein tyrosine kinase activity"/>
    <property type="evidence" value="ECO:0007669"/>
    <property type="project" value="TreeGrafter"/>
</dbReference>
<evidence type="ECO:0000256" key="3">
    <source>
        <dbReference type="ARBA" id="ARBA00022692"/>
    </source>
</evidence>
<proteinExistence type="predicted"/>
<evidence type="ECO:0000256" key="4">
    <source>
        <dbReference type="ARBA" id="ARBA00022989"/>
    </source>
</evidence>
<evidence type="ECO:0000256" key="2">
    <source>
        <dbReference type="ARBA" id="ARBA00022475"/>
    </source>
</evidence>
<name>A0A975GDJ6_9BACT</name>
<keyword evidence="3 6" id="KW-0812">Transmembrane</keyword>
<evidence type="ECO:0000259" key="7">
    <source>
        <dbReference type="Pfam" id="PF02706"/>
    </source>
</evidence>
<feature type="domain" description="Polysaccharide chain length determinant N-terminal" evidence="7">
    <location>
        <begin position="17"/>
        <end position="112"/>
    </location>
</feature>